<evidence type="ECO:0000256" key="1">
    <source>
        <dbReference type="ARBA" id="ARBA00022801"/>
    </source>
</evidence>
<dbReference type="PROSITE" id="PS51747">
    <property type="entry name" value="CYT_DCMP_DEAMINASES_2"/>
    <property type="match status" value="1"/>
</dbReference>
<reference evidence="3 4" key="1">
    <citation type="journal article" date="2024" name="BMC Biol.">
        <title>Comparative genomics of Ascetosporea gives new insight into the evolutionary basis for animal parasitism in Rhizaria.</title>
        <authorList>
            <person name="Hiltunen Thoren M."/>
            <person name="Onut-Brannstrom I."/>
            <person name="Alfjorden A."/>
            <person name="Peckova H."/>
            <person name="Swords F."/>
            <person name="Hooper C."/>
            <person name="Holzer A.S."/>
            <person name="Bass D."/>
            <person name="Burki F."/>
        </authorList>
    </citation>
    <scope>NUCLEOTIDE SEQUENCE [LARGE SCALE GENOMIC DNA]</scope>
    <source>
        <strain evidence="3">20-A016</strain>
    </source>
</reference>
<gene>
    <name evidence="3" type="primary">ADAT2</name>
    <name evidence="3" type="ORF">MHBO_000884</name>
</gene>
<dbReference type="InterPro" id="IPR016193">
    <property type="entry name" value="Cytidine_deaminase-like"/>
</dbReference>
<dbReference type="Pfam" id="PF00383">
    <property type="entry name" value="dCMP_cyt_deam_1"/>
    <property type="match status" value="1"/>
</dbReference>
<dbReference type="SUPFAM" id="SSF53927">
    <property type="entry name" value="Cytidine deaminase-like"/>
    <property type="match status" value="1"/>
</dbReference>
<dbReference type="PANTHER" id="PTHR11079:SF149">
    <property type="entry name" value="TRNA-SPECIFIC ADENOSINE DEAMINASE 2"/>
    <property type="match status" value="1"/>
</dbReference>
<dbReference type="EMBL" id="JBDODL010000177">
    <property type="protein sequence ID" value="MES1919004.1"/>
    <property type="molecule type" value="Genomic_DNA"/>
</dbReference>
<organism evidence="3 4">
    <name type="scientific">Bonamia ostreae</name>
    <dbReference type="NCBI Taxonomy" id="126728"/>
    <lineage>
        <taxon>Eukaryota</taxon>
        <taxon>Sar</taxon>
        <taxon>Rhizaria</taxon>
        <taxon>Endomyxa</taxon>
        <taxon>Ascetosporea</taxon>
        <taxon>Haplosporida</taxon>
        <taxon>Bonamia</taxon>
    </lineage>
</organism>
<protein>
    <submittedName>
        <fullName evidence="3">tRNA-specific adenosine deaminase 2</fullName>
    </submittedName>
</protein>
<evidence type="ECO:0000313" key="4">
    <source>
        <dbReference type="Proteomes" id="UP001439008"/>
    </source>
</evidence>
<keyword evidence="4" id="KW-1185">Reference proteome</keyword>
<proteinExistence type="predicted"/>
<dbReference type="Proteomes" id="UP001439008">
    <property type="component" value="Unassembled WGS sequence"/>
</dbReference>
<evidence type="ECO:0000313" key="3">
    <source>
        <dbReference type="EMBL" id="MES1919004.1"/>
    </source>
</evidence>
<accession>A0ABV2AHU2</accession>
<keyword evidence="1" id="KW-0378">Hydrolase</keyword>
<dbReference type="Gene3D" id="3.40.140.10">
    <property type="entry name" value="Cytidine Deaminase, domain 2"/>
    <property type="match status" value="1"/>
</dbReference>
<sequence length="113" mass="13136">MAYEEKYMEMAFKEAERSLKNGEVPVGCVVVKRKFGIWTGHNRTNELENATAHSEIQVLQSIKKSLNSEFEEAVTGSSWYITCCFFQRRRTLHNVRVCTEGFEAEKHLFCVHE</sequence>
<evidence type="ECO:0000259" key="2">
    <source>
        <dbReference type="PROSITE" id="PS51747"/>
    </source>
</evidence>
<comment type="caution">
    <text evidence="3">The sequence shown here is derived from an EMBL/GenBank/DDBJ whole genome shotgun (WGS) entry which is preliminary data.</text>
</comment>
<dbReference type="PANTHER" id="PTHR11079">
    <property type="entry name" value="CYTOSINE DEAMINASE FAMILY MEMBER"/>
    <property type="match status" value="1"/>
</dbReference>
<feature type="domain" description="CMP/dCMP-type deaminase" evidence="2">
    <location>
        <begin position="2"/>
        <end position="113"/>
    </location>
</feature>
<name>A0ABV2AHU2_9EUKA</name>
<dbReference type="InterPro" id="IPR002125">
    <property type="entry name" value="CMP_dCMP_dom"/>
</dbReference>